<dbReference type="Pfam" id="PF06075">
    <property type="entry name" value="DUF936"/>
    <property type="match status" value="1"/>
</dbReference>
<keyword evidence="5" id="KW-1185">Reference proteome</keyword>
<dbReference type="EMBL" id="VOIH02000003">
    <property type="protein sequence ID" value="KAF3451991.1"/>
    <property type="molecule type" value="Genomic_DNA"/>
</dbReference>
<dbReference type="InterPro" id="IPR010341">
    <property type="entry name" value="DUF936_pln"/>
</dbReference>
<reference evidence="4" key="1">
    <citation type="submission" date="2020-03" db="EMBL/GenBank/DDBJ databases">
        <title>A high-quality chromosome-level genome assembly of a woody plant with both climbing and erect habits, Rhamnella rubrinervis.</title>
        <authorList>
            <person name="Lu Z."/>
            <person name="Yang Y."/>
            <person name="Zhu X."/>
            <person name="Sun Y."/>
        </authorList>
    </citation>
    <scope>NUCLEOTIDE SEQUENCE</scope>
    <source>
        <strain evidence="4">BYM</strain>
        <tissue evidence="4">Leaf</tissue>
    </source>
</reference>
<protein>
    <submittedName>
        <fullName evidence="4">Uncharacterized protein</fullName>
    </submittedName>
</protein>
<dbReference type="PANTHER" id="PTHR31928:SF2">
    <property type="entry name" value="EXPRESSED PROTEIN"/>
    <property type="match status" value="1"/>
</dbReference>
<organism evidence="4 5">
    <name type="scientific">Rhamnella rubrinervis</name>
    <dbReference type="NCBI Taxonomy" id="2594499"/>
    <lineage>
        <taxon>Eukaryota</taxon>
        <taxon>Viridiplantae</taxon>
        <taxon>Streptophyta</taxon>
        <taxon>Embryophyta</taxon>
        <taxon>Tracheophyta</taxon>
        <taxon>Spermatophyta</taxon>
        <taxon>Magnoliopsida</taxon>
        <taxon>eudicotyledons</taxon>
        <taxon>Gunneridae</taxon>
        <taxon>Pentapetalae</taxon>
        <taxon>rosids</taxon>
        <taxon>fabids</taxon>
        <taxon>Rosales</taxon>
        <taxon>Rhamnaceae</taxon>
        <taxon>rhamnoid group</taxon>
        <taxon>Rhamneae</taxon>
        <taxon>Rhamnella</taxon>
    </lineage>
</organism>
<dbReference type="PANTHER" id="PTHR31928">
    <property type="entry name" value="EXPRESSED PROTEIN"/>
    <property type="match status" value="1"/>
</dbReference>
<evidence type="ECO:0000256" key="1">
    <source>
        <dbReference type="SAM" id="MobiDB-lite"/>
    </source>
</evidence>
<comment type="caution">
    <text evidence="4">The sequence shown here is derived from an EMBL/GenBank/DDBJ whole genome shotgun (WGS) entry which is preliminary data.</text>
</comment>
<gene>
    <name evidence="4" type="ORF">FNV43_RR08087</name>
</gene>
<accession>A0A8K0HGG9</accession>
<evidence type="ECO:0000313" key="5">
    <source>
        <dbReference type="Proteomes" id="UP000796880"/>
    </source>
</evidence>
<dbReference type="AlphaFoldDB" id="A0A8K0HGG9"/>
<dbReference type="InterPro" id="IPR049172">
    <property type="entry name" value="DUF6857_pln"/>
</dbReference>
<evidence type="ECO:0000259" key="3">
    <source>
        <dbReference type="Pfam" id="PF21647"/>
    </source>
</evidence>
<dbReference type="InterPro" id="IPR048297">
    <property type="entry name" value="DUF936_dom_pln"/>
</dbReference>
<dbReference type="OrthoDB" id="773154at2759"/>
<evidence type="ECO:0000313" key="4">
    <source>
        <dbReference type="EMBL" id="KAF3451991.1"/>
    </source>
</evidence>
<name>A0A8K0HGG9_9ROSA</name>
<sequence>MASLTPGVLIKLLQSMNSNVKVRGEYRSVLLQVISIVPALTGSELWPNQGFFVKVSDSSHSTYVSLSKQDNELILNNELQLGQFFYIERVEGGKPVPILVGVRPIPGRHPFVGNPKDLMQMLEPSEGPVQADNEGTNSKSREFMDVKEENTRQKIVIKEERAGVASRYMQGVAAPNSKASLVDSNGGGKNTENENGGTGKKIGLIKGKQQELNNGQEHSVAPPRNRSQALSSRPEFTVPNIKETNPVPSKSNSAKRASSKQENMNMNFLSSNKDKNHSPEALLWSSLPASLLKPGKGMLRRRYLASLVATEAQKEATRAATLVKCLSLFADICSSASPENPLLALEKFFTLHQLIDQSNITSPLKEKSLHLTTYSLPSDIEKSNKKTGAIHRKSILKSSKPSIELSGNEKLEWAKGDGAKEIKELRELVSNETTSWFLKFLEAALDVGFRLNNQEKKGNDSAGRRNEPDNHIAVTLSQLKKANEWLDKLERNSSSEDNGILVETVDRLKQKVYSCLLVHVESAATALENRSDRG</sequence>
<feature type="domain" description="DUF6857" evidence="3">
    <location>
        <begin position="274"/>
        <end position="372"/>
    </location>
</feature>
<feature type="region of interest" description="Disordered" evidence="1">
    <location>
        <begin position="176"/>
        <end position="261"/>
    </location>
</feature>
<dbReference type="Pfam" id="PF21647">
    <property type="entry name" value="DUF6857"/>
    <property type="match status" value="2"/>
</dbReference>
<proteinExistence type="predicted"/>
<feature type="region of interest" description="Disordered" evidence="1">
    <location>
        <begin position="127"/>
        <end position="147"/>
    </location>
</feature>
<feature type="domain" description="DUF936" evidence="2">
    <location>
        <begin position="4"/>
        <end position="119"/>
    </location>
</feature>
<feature type="domain" description="DUF6857" evidence="3">
    <location>
        <begin position="383"/>
        <end position="527"/>
    </location>
</feature>
<evidence type="ECO:0000259" key="2">
    <source>
        <dbReference type="Pfam" id="PF06075"/>
    </source>
</evidence>
<dbReference type="Proteomes" id="UP000796880">
    <property type="component" value="Unassembled WGS sequence"/>
</dbReference>